<dbReference type="Pfam" id="PF00583">
    <property type="entry name" value="Acetyltransf_1"/>
    <property type="match status" value="1"/>
</dbReference>
<evidence type="ECO:0000313" key="3">
    <source>
        <dbReference type="Proteomes" id="UP000019364"/>
    </source>
</evidence>
<dbReference type="SUPFAM" id="SSF55729">
    <property type="entry name" value="Acyl-CoA N-acyltransferases (Nat)"/>
    <property type="match status" value="1"/>
</dbReference>
<proteinExistence type="predicted"/>
<dbReference type="Gene3D" id="3.40.630.30">
    <property type="match status" value="1"/>
</dbReference>
<dbReference type="Proteomes" id="UP000019364">
    <property type="component" value="Unassembled WGS sequence"/>
</dbReference>
<reference evidence="2 3" key="1">
    <citation type="journal article" date="2014" name="Genome Announc.">
        <title>Draft Genome Sequence of Paenibacillus pini JCM 16418T, Isolated from the Rhizosphere of Pine Tree.</title>
        <authorList>
            <person name="Yuki M."/>
            <person name="Oshima K."/>
            <person name="Suda W."/>
            <person name="Oshida Y."/>
            <person name="Kitamura K."/>
            <person name="Iida Y."/>
            <person name="Hattori M."/>
            <person name="Ohkuma M."/>
        </authorList>
    </citation>
    <scope>NUCLEOTIDE SEQUENCE [LARGE SCALE GENOMIC DNA]</scope>
    <source>
        <strain evidence="2 3">JCM 16418</strain>
    </source>
</reference>
<dbReference type="CDD" id="cd04301">
    <property type="entry name" value="NAT_SF"/>
    <property type="match status" value="1"/>
</dbReference>
<protein>
    <submittedName>
        <fullName evidence="2">N-acetyltransferase</fullName>
    </submittedName>
</protein>
<dbReference type="EMBL" id="BAVZ01000003">
    <property type="protein sequence ID" value="GAF07362.1"/>
    <property type="molecule type" value="Genomic_DNA"/>
</dbReference>
<dbReference type="STRING" id="1236976.JCM16418_1376"/>
<keyword evidence="2" id="KW-0808">Transferase</keyword>
<comment type="caution">
    <text evidence="2">The sequence shown here is derived from an EMBL/GenBank/DDBJ whole genome shotgun (WGS) entry which is preliminary data.</text>
</comment>
<accession>W7YFW3</accession>
<feature type="domain" description="N-acetyltransferase" evidence="1">
    <location>
        <begin position="1"/>
        <end position="73"/>
    </location>
</feature>
<dbReference type="InterPro" id="IPR016181">
    <property type="entry name" value="Acyl_CoA_acyltransferase"/>
</dbReference>
<dbReference type="GO" id="GO:0016747">
    <property type="term" value="F:acyltransferase activity, transferring groups other than amino-acyl groups"/>
    <property type="evidence" value="ECO:0007669"/>
    <property type="project" value="InterPro"/>
</dbReference>
<sequence>MAEQDDQLIGWSSLNPYSHRCAYNGVADQSIYIDRDYRGKGIGNSLLHAWETKAIENGFRKIVLFTFPFNQLG</sequence>
<name>W7YFW3_9BACL</name>
<dbReference type="PROSITE" id="PS51186">
    <property type="entry name" value="GNAT"/>
    <property type="match status" value="1"/>
</dbReference>
<dbReference type="AlphaFoldDB" id="W7YFW3"/>
<organism evidence="2 3">
    <name type="scientific">Paenibacillus pini JCM 16418</name>
    <dbReference type="NCBI Taxonomy" id="1236976"/>
    <lineage>
        <taxon>Bacteria</taxon>
        <taxon>Bacillati</taxon>
        <taxon>Bacillota</taxon>
        <taxon>Bacilli</taxon>
        <taxon>Bacillales</taxon>
        <taxon>Paenibacillaceae</taxon>
        <taxon>Paenibacillus</taxon>
    </lineage>
</organism>
<keyword evidence="3" id="KW-1185">Reference proteome</keyword>
<gene>
    <name evidence="2" type="ORF">JCM16418_1376</name>
</gene>
<dbReference type="InterPro" id="IPR000182">
    <property type="entry name" value="GNAT_dom"/>
</dbReference>
<evidence type="ECO:0000313" key="2">
    <source>
        <dbReference type="EMBL" id="GAF07362.1"/>
    </source>
</evidence>
<dbReference type="eggNOG" id="COG1247">
    <property type="taxonomic scope" value="Bacteria"/>
</dbReference>
<evidence type="ECO:0000259" key="1">
    <source>
        <dbReference type="PROSITE" id="PS51186"/>
    </source>
</evidence>